<protein>
    <recommendedName>
        <fullName evidence="16">UDP-N-acetylenolpyruvoylglucosamine reductase</fullName>
        <ecNumber evidence="16">1.3.1.98</ecNumber>
    </recommendedName>
    <alternativeName>
        <fullName evidence="16">UDP-N-acetylmuramate dehydrogenase</fullName>
    </alternativeName>
</protein>
<evidence type="ECO:0000256" key="3">
    <source>
        <dbReference type="ARBA" id="ARBA00004496"/>
    </source>
</evidence>
<comment type="function">
    <text evidence="2 16">Cell wall formation.</text>
</comment>
<feature type="active site" description="Proton donor" evidence="16">
    <location>
        <position position="222"/>
    </location>
</feature>
<dbReference type="UniPathway" id="UPA00219"/>
<evidence type="ECO:0000256" key="4">
    <source>
        <dbReference type="ARBA" id="ARBA00004752"/>
    </source>
</evidence>
<dbReference type="InterPro" id="IPR016167">
    <property type="entry name" value="FAD-bd_PCMH_sub1"/>
</dbReference>
<dbReference type="SUPFAM" id="SSF56194">
    <property type="entry name" value="Uridine diphospho-N-Acetylenolpyruvylglucosamine reductase, MurB, C-terminal domain"/>
    <property type="match status" value="1"/>
</dbReference>
<comment type="catalytic activity">
    <reaction evidence="15 16">
        <text>UDP-N-acetyl-alpha-D-muramate + NADP(+) = UDP-N-acetyl-3-O-(1-carboxyvinyl)-alpha-D-glucosamine + NADPH + H(+)</text>
        <dbReference type="Rhea" id="RHEA:12248"/>
        <dbReference type="ChEBI" id="CHEBI:15378"/>
        <dbReference type="ChEBI" id="CHEBI:57783"/>
        <dbReference type="ChEBI" id="CHEBI:58349"/>
        <dbReference type="ChEBI" id="CHEBI:68483"/>
        <dbReference type="ChEBI" id="CHEBI:70757"/>
        <dbReference type="EC" id="1.3.1.98"/>
    </reaction>
</comment>
<keyword evidence="10 16" id="KW-0133">Cell shape</keyword>
<evidence type="ECO:0000256" key="13">
    <source>
        <dbReference type="ARBA" id="ARBA00023306"/>
    </source>
</evidence>
<organism evidence="18 19">
    <name type="scientific">Candidatus Magasanikbacteria bacterium CG_4_10_14_0_8_um_filter_32_14</name>
    <dbReference type="NCBI Taxonomy" id="1974640"/>
    <lineage>
        <taxon>Bacteria</taxon>
        <taxon>Candidatus Magasanikiibacteriota</taxon>
    </lineage>
</organism>
<dbReference type="GO" id="GO:0071949">
    <property type="term" value="F:FAD binding"/>
    <property type="evidence" value="ECO:0007669"/>
    <property type="project" value="InterPro"/>
</dbReference>
<dbReference type="HAMAP" id="MF_00037">
    <property type="entry name" value="MurB"/>
    <property type="match status" value="1"/>
</dbReference>
<dbReference type="InterPro" id="IPR016169">
    <property type="entry name" value="FAD-bd_PCMH_sub2"/>
</dbReference>
<evidence type="ECO:0000256" key="7">
    <source>
        <dbReference type="ARBA" id="ARBA00022630"/>
    </source>
</evidence>
<accession>A0A2M7R947</accession>
<keyword evidence="9 16" id="KW-0521">NADP</keyword>
<dbReference type="GO" id="GO:0051301">
    <property type="term" value="P:cell division"/>
    <property type="evidence" value="ECO:0007669"/>
    <property type="project" value="UniProtKB-KW"/>
</dbReference>
<dbReference type="InterPro" id="IPR036635">
    <property type="entry name" value="MurB_C_sf"/>
</dbReference>
<feature type="active site" evidence="16">
    <location>
        <position position="170"/>
    </location>
</feature>
<dbReference type="PROSITE" id="PS51387">
    <property type="entry name" value="FAD_PCMH"/>
    <property type="match status" value="1"/>
</dbReference>
<dbReference type="NCBIfam" id="TIGR00179">
    <property type="entry name" value="murB"/>
    <property type="match status" value="1"/>
</dbReference>
<evidence type="ECO:0000256" key="14">
    <source>
        <dbReference type="ARBA" id="ARBA00023316"/>
    </source>
</evidence>
<evidence type="ECO:0000256" key="15">
    <source>
        <dbReference type="ARBA" id="ARBA00048914"/>
    </source>
</evidence>
<evidence type="ECO:0000313" key="19">
    <source>
        <dbReference type="Proteomes" id="UP000229449"/>
    </source>
</evidence>
<proteinExistence type="inferred from homology"/>
<keyword evidence="7 16" id="KW-0285">Flavoprotein</keyword>
<evidence type="ECO:0000259" key="17">
    <source>
        <dbReference type="PROSITE" id="PS51387"/>
    </source>
</evidence>
<evidence type="ECO:0000256" key="9">
    <source>
        <dbReference type="ARBA" id="ARBA00022857"/>
    </source>
</evidence>
<dbReference type="Gene3D" id="3.30.465.10">
    <property type="match status" value="1"/>
</dbReference>
<gene>
    <name evidence="16" type="primary">murB</name>
    <name evidence="18" type="ORF">COY69_03450</name>
</gene>
<sequence length="318" mass="35423">MDQIYTNLKKYGKVKINESLAKHTTFKFGGSVKYFILIDKTDKLIKVLQFLREENVEFIILGGGSNVLWGDETFDGVVIKIVNQEIKLLENNVLLVDAGCVTVAVARESVKLGLTGFEWGIGIPGTIGGAVHGNAGAMGGDMSTNLLKVEVFRQGEILELNNKECEFVYRDSAFKHNNDVVLRVWLQLQKSTIKSKDLMKKALENIQYRNSTQPQGFASSGCIFKNVSVEKWKKENGEDIPELFVGKLVISAGWMIEQSGAKGDKVGQAQVSEKHGNFIINLGGATFVDVKNLIEEIKEKVYNKFKINLEEEVQEIDL</sequence>
<dbReference type="GO" id="GO:0008762">
    <property type="term" value="F:UDP-N-acetylmuramate dehydrogenase activity"/>
    <property type="evidence" value="ECO:0007669"/>
    <property type="project" value="UniProtKB-UniRule"/>
</dbReference>
<dbReference type="Gene3D" id="3.90.78.10">
    <property type="entry name" value="UDP-N-acetylenolpyruvoylglucosamine reductase, C-terminal domain"/>
    <property type="match status" value="1"/>
</dbReference>
<dbReference type="NCBIfam" id="NF010480">
    <property type="entry name" value="PRK13905.1"/>
    <property type="match status" value="1"/>
</dbReference>
<comment type="caution">
    <text evidence="18">The sequence shown here is derived from an EMBL/GenBank/DDBJ whole genome shotgun (WGS) entry which is preliminary data.</text>
</comment>
<evidence type="ECO:0000256" key="6">
    <source>
        <dbReference type="ARBA" id="ARBA00022618"/>
    </source>
</evidence>
<keyword evidence="14 16" id="KW-0961">Cell wall biogenesis/degradation</keyword>
<evidence type="ECO:0000256" key="2">
    <source>
        <dbReference type="ARBA" id="ARBA00003921"/>
    </source>
</evidence>
<evidence type="ECO:0000256" key="1">
    <source>
        <dbReference type="ARBA" id="ARBA00001974"/>
    </source>
</evidence>
<dbReference type="EC" id="1.3.1.98" evidence="16"/>
<dbReference type="PANTHER" id="PTHR21071">
    <property type="entry name" value="UDP-N-ACETYLENOLPYRUVOYLGLUCOSAMINE REDUCTASE"/>
    <property type="match status" value="1"/>
</dbReference>
<reference evidence="19" key="1">
    <citation type="submission" date="2017-09" db="EMBL/GenBank/DDBJ databases">
        <title>Depth-based differentiation of microbial function through sediment-hosted aquifers and enrichment of novel symbionts in the deep terrestrial subsurface.</title>
        <authorList>
            <person name="Probst A.J."/>
            <person name="Ladd B."/>
            <person name="Jarett J.K."/>
            <person name="Geller-Mcgrath D.E."/>
            <person name="Sieber C.M.K."/>
            <person name="Emerson J.B."/>
            <person name="Anantharaman K."/>
            <person name="Thomas B.C."/>
            <person name="Malmstrom R."/>
            <person name="Stieglmeier M."/>
            <person name="Klingl A."/>
            <person name="Woyke T."/>
            <person name="Ryan C.M."/>
            <person name="Banfield J.F."/>
        </authorList>
    </citation>
    <scope>NUCLEOTIDE SEQUENCE [LARGE SCALE GENOMIC DNA]</scope>
</reference>
<dbReference type="Proteomes" id="UP000229449">
    <property type="component" value="Unassembled WGS sequence"/>
</dbReference>
<dbReference type="PANTHER" id="PTHR21071:SF4">
    <property type="entry name" value="UDP-N-ACETYLENOLPYRUVOYLGLUCOSAMINE REDUCTASE"/>
    <property type="match status" value="1"/>
</dbReference>
<dbReference type="EMBL" id="PFMA01000086">
    <property type="protein sequence ID" value="PIY93091.1"/>
    <property type="molecule type" value="Genomic_DNA"/>
</dbReference>
<keyword evidence="5 16" id="KW-0963">Cytoplasm</keyword>
<dbReference type="GO" id="GO:0071555">
    <property type="term" value="P:cell wall organization"/>
    <property type="evidence" value="ECO:0007669"/>
    <property type="project" value="UniProtKB-KW"/>
</dbReference>
<keyword evidence="13 16" id="KW-0131">Cell cycle</keyword>
<dbReference type="InterPro" id="IPR036318">
    <property type="entry name" value="FAD-bd_PCMH-like_sf"/>
</dbReference>
<dbReference type="InterPro" id="IPR016166">
    <property type="entry name" value="FAD-bd_PCMH"/>
</dbReference>
<comment type="cofactor">
    <cofactor evidence="1 16">
        <name>FAD</name>
        <dbReference type="ChEBI" id="CHEBI:57692"/>
    </cofactor>
</comment>
<keyword evidence="8 16" id="KW-0274">FAD</keyword>
<dbReference type="InterPro" id="IPR003170">
    <property type="entry name" value="MurB"/>
</dbReference>
<evidence type="ECO:0000256" key="12">
    <source>
        <dbReference type="ARBA" id="ARBA00023002"/>
    </source>
</evidence>
<comment type="similarity">
    <text evidence="16">Belongs to the MurB family.</text>
</comment>
<comment type="subcellular location">
    <subcellularLocation>
        <location evidence="3 16">Cytoplasm</location>
    </subcellularLocation>
</comment>
<dbReference type="Gene3D" id="3.30.43.10">
    <property type="entry name" value="Uridine Diphospho-n-acetylenolpyruvylglucosamine Reductase, domain 2"/>
    <property type="match status" value="1"/>
</dbReference>
<evidence type="ECO:0000313" key="18">
    <source>
        <dbReference type="EMBL" id="PIY93091.1"/>
    </source>
</evidence>
<keyword evidence="11 16" id="KW-0573">Peptidoglycan synthesis</keyword>
<dbReference type="Pfam" id="PF01565">
    <property type="entry name" value="FAD_binding_4"/>
    <property type="match status" value="1"/>
</dbReference>
<dbReference type="GO" id="GO:0005829">
    <property type="term" value="C:cytosol"/>
    <property type="evidence" value="ECO:0007669"/>
    <property type="project" value="TreeGrafter"/>
</dbReference>
<evidence type="ECO:0000256" key="8">
    <source>
        <dbReference type="ARBA" id="ARBA00022827"/>
    </source>
</evidence>
<dbReference type="Pfam" id="PF02873">
    <property type="entry name" value="MurB_C"/>
    <property type="match status" value="1"/>
</dbReference>
<keyword evidence="6 16" id="KW-0132">Cell division</keyword>
<comment type="pathway">
    <text evidence="4 16">Cell wall biogenesis; peptidoglycan biosynthesis.</text>
</comment>
<feature type="domain" description="FAD-binding PCMH-type" evidence="17">
    <location>
        <begin position="28"/>
        <end position="191"/>
    </location>
</feature>
<dbReference type="GO" id="GO:0009252">
    <property type="term" value="P:peptidoglycan biosynthetic process"/>
    <property type="evidence" value="ECO:0007669"/>
    <property type="project" value="UniProtKB-UniRule"/>
</dbReference>
<keyword evidence="12 16" id="KW-0560">Oxidoreductase</keyword>
<evidence type="ECO:0000256" key="11">
    <source>
        <dbReference type="ARBA" id="ARBA00022984"/>
    </source>
</evidence>
<dbReference type="InterPro" id="IPR011601">
    <property type="entry name" value="MurB_C"/>
</dbReference>
<dbReference type="InterPro" id="IPR006094">
    <property type="entry name" value="Oxid_FAD_bind_N"/>
</dbReference>
<feature type="active site" evidence="16">
    <location>
        <position position="312"/>
    </location>
</feature>
<dbReference type="SUPFAM" id="SSF56176">
    <property type="entry name" value="FAD-binding/transporter-associated domain-like"/>
    <property type="match status" value="1"/>
</dbReference>
<evidence type="ECO:0000256" key="16">
    <source>
        <dbReference type="HAMAP-Rule" id="MF_00037"/>
    </source>
</evidence>
<evidence type="ECO:0000256" key="5">
    <source>
        <dbReference type="ARBA" id="ARBA00022490"/>
    </source>
</evidence>
<dbReference type="AlphaFoldDB" id="A0A2M7R947"/>
<name>A0A2M7R947_9BACT</name>
<dbReference type="GO" id="GO:0008360">
    <property type="term" value="P:regulation of cell shape"/>
    <property type="evidence" value="ECO:0007669"/>
    <property type="project" value="UniProtKB-KW"/>
</dbReference>
<evidence type="ECO:0000256" key="10">
    <source>
        <dbReference type="ARBA" id="ARBA00022960"/>
    </source>
</evidence>